<protein>
    <submittedName>
        <fullName evidence="1">BN860_12398g1_1</fullName>
    </submittedName>
</protein>
<reference evidence="2" key="1">
    <citation type="journal article" date="2013" name="Genome Announc.">
        <title>Genome sequence of the food spoilage yeast Zygosaccharomyces bailii CLIB 213(T).</title>
        <authorList>
            <person name="Galeote V."/>
            <person name="Bigey F."/>
            <person name="Devillers H."/>
            <person name="Neuveglise C."/>
            <person name="Dequin S."/>
        </authorList>
    </citation>
    <scope>NUCLEOTIDE SEQUENCE [LARGE SCALE GENOMIC DNA]</scope>
    <source>
        <strain evidence="2">CLIB 213 / ATCC 58445 / CBS 680 / CCRC 21525 / NBRC 1098 / NCYC 1416 / NRRL Y-2227</strain>
    </source>
</reference>
<gene>
    <name evidence="1" type="ORF">BN860_12398g</name>
</gene>
<dbReference type="Proteomes" id="UP000019375">
    <property type="component" value="Unassembled WGS sequence"/>
</dbReference>
<name>A0A8J2T5D7_ZYGB2</name>
<keyword evidence="2" id="KW-1185">Reference proteome</keyword>
<sequence length="222" mass="26100">MREDKKKKAMQSAVSINYSQLFTQLFTMEGEMNDTIASFLYYMFPRELFIRALSLIESSNMFIYVLASTQTELGEPQDIKEIVQSIYEDSVLHRLIVKPSENDQPIYVDLNNWLCSCQEYTDLMLEEMSNHADQNLASCFLHDIDDPQEFHDNRFAQLDAHSLSKQRYFHHEKVNCPHLLGYSILLRSSTRILKHFIQKGQILLMQVANMDEWLKLHINIIE</sequence>
<dbReference type="AlphaFoldDB" id="A0A8J2T5D7"/>
<dbReference type="EMBL" id="HG316455">
    <property type="protein sequence ID" value="CDF88530.1"/>
    <property type="molecule type" value="Genomic_DNA"/>
</dbReference>
<organism evidence="1 2">
    <name type="scientific">Zygosaccharomyces bailii (strain CLIB 213 / ATCC 58445 / CBS 680 / BCRC 21525 / NBRC 1098 / NCYC 1416 / NRRL Y-2227)</name>
    <dbReference type="NCBI Taxonomy" id="1333698"/>
    <lineage>
        <taxon>Eukaryota</taxon>
        <taxon>Fungi</taxon>
        <taxon>Dikarya</taxon>
        <taxon>Ascomycota</taxon>
        <taxon>Saccharomycotina</taxon>
        <taxon>Saccharomycetes</taxon>
        <taxon>Saccharomycetales</taxon>
        <taxon>Saccharomycetaceae</taxon>
        <taxon>Zygosaccharomyces</taxon>
    </lineage>
</organism>
<evidence type="ECO:0000313" key="1">
    <source>
        <dbReference type="EMBL" id="CDF88530.1"/>
    </source>
</evidence>
<proteinExistence type="predicted"/>
<dbReference type="OrthoDB" id="4066852at2759"/>
<accession>A0A8J2T5D7</accession>
<evidence type="ECO:0000313" key="2">
    <source>
        <dbReference type="Proteomes" id="UP000019375"/>
    </source>
</evidence>